<keyword evidence="3" id="KW-1185">Reference proteome</keyword>
<feature type="transmembrane region" description="Helical" evidence="1">
    <location>
        <begin position="205"/>
        <end position="225"/>
    </location>
</feature>
<protein>
    <recommendedName>
        <fullName evidence="4">Peptidase</fullName>
    </recommendedName>
</protein>
<name>A0A7L5AN02_9MICO</name>
<keyword evidence="1" id="KW-0812">Transmembrane</keyword>
<dbReference type="EMBL" id="CP017146">
    <property type="protein sequence ID" value="QHO71205.1"/>
    <property type="molecule type" value="Genomic_DNA"/>
</dbReference>
<keyword evidence="1" id="KW-0472">Membrane</keyword>
<reference evidence="2 3" key="1">
    <citation type="submission" date="2016-09" db="EMBL/GenBank/DDBJ databases">
        <title>Complete genome sequence of microbes from the polar regions.</title>
        <authorList>
            <person name="Liao L."/>
            <person name="Chen B."/>
        </authorList>
    </citation>
    <scope>NUCLEOTIDE SEQUENCE [LARGE SCALE GENOMIC DNA]</scope>
    <source>
        <strain evidence="2 3">ZS314</strain>
    </source>
</reference>
<dbReference type="InterPro" id="IPR026898">
    <property type="entry name" value="PrsW"/>
</dbReference>
<organism evidence="2 3">
    <name type="scientific">Marisediminicola antarctica</name>
    <dbReference type="NCBI Taxonomy" id="674079"/>
    <lineage>
        <taxon>Bacteria</taxon>
        <taxon>Bacillati</taxon>
        <taxon>Actinomycetota</taxon>
        <taxon>Actinomycetes</taxon>
        <taxon>Micrococcales</taxon>
        <taxon>Microbacteriaceae</taxon>
        <taxon>Marisediminicola</taxon>
    </lineage>
</organism>
<accession>A0A7L5AN02</accession>
<feature type="transmembrane region" description="Helical" evidence="1">
    <location>
        <begin position="28"/>
        <end position="51"/>
    </location>
</feature>
<dbReference type="Pfam" id="PF13367">
    <property type="entry name" value="PrsW-protease"/>
    <property type="match status" value="1"/>
</dbReference>
<dbReference type="Proteomes" id="UP000464507">
    <property type="component" value="Chromosome"/>
</dbReference>
<proteinExistence type="predicted"/>
<sequence length="359" mass="38669">MVATLGFALLAIVGVAVAAYLVYALGSQAATIAFVLALVPLAIVLGTVAWIDRWEPEPRAALIFALLWGAAASVGIALIFSFIAQIGQALAGIDDSYATVFFSAVIQAPVVEEVSKGFGILLLFWVFRRHFDGPVDGLVYGAMIGVGFAFTENVQYFGLALTGTDFARVSEIFFLRGILSPFAHVMFTACTGIILGVASRRASGAGAIGYFLIGLVPAIVLHAFWNGMSVIVSDFYGYYLVVQVPLFLLGIAFVYFLRRAEQRVTADRLAEYAAAGWFTTGEVAMLSTATGRARARVWAERHRLGKPFADFTRTATRLAFARQRLISSRDRIGAQHAEATLLARITTDRLALAGLPPMP</sequence>
<evidence type="ECO:0000313" key="3">
    <source>
        <dbReference type="Proteomes" id="UP000464507"/>
    </source>
</evidence>
<dbReference type="KEGG" id="mant:BHD05_13560"/>
<dbReference type="PANTHER" id="PTHR36844">
    <property type="entry name" value="PROTEASE PRSW"/>
    <property type="match status" value="1"/>
</dbReference>
<evidence type="ECO:0000313" key="2">
    <source>
        <dbReference type="EMBL" id="QHO71205.1"/>
    </source>
</evidence>
<dbReference type="AlphaFoldDB" id="A0A7L5AN02"/>
<feature type="transmembrane region" description="Helical" evidence="1">
    <location>
        <begin position="63"/>
        <end position="84"/>
    </location>
</feature>
<keyword evidence="1" id="KW-1133">Transmembrane helix</keyword>
<feature type="transmembrane region" description="Helical" evidence="1">
    <location>
        <begin position="237"/>
        <end position="257"/>
    </location>
</feature>
<evidence type="ECO:0000256" key="1">
    <source>
        <dbReference type="SAM" id="Phobius"/>
    </source>
</evidence>
<dbReference type="PANTHER" id="PTHR36844:SF1">
    <property type="entry name" value="PROTEASE PRSW"/>
    <property type="match status" value="1"/>
</dbReference>
<evidence type="ECO:0008006" key="4">
    <source>
        <dbReference type="Google" id="ProtNLM"/>
    </source>
</evidence>
<feature type="transmembrane region" description="Helical" evidence="1">
    <location>
        <begin position="178"/>
        <end position="198"/>
    </location>
</feature>
<dbReference type="GO" id="GO:0008233">
    <property type="term" value="F:peptidase activity"/>
    <property type="evidence" value="ECO:0007669"/>
    <property type="project" value="InterPro"/>
</dbReference>
<gene>
    <name evidence="2" type="ORF">BHD05_13560</name>
</gene>
<feature type="transmembrane region" description="Helical" evidence="1">
    <location>
        <begin position="138"/>
        <end position="158"/>
    </location>
</feature>